<evidence type="ECO:0000313" key="2">
    <source>
        <dbReference type="Proteomes" id="UP000624709"/>
    </source>
</evidence>
<sequence length="102" mass="11221">MAALTKAQHDLVQDELAQMTVRIAQWMMAGEDSPDWMDEHRVRLAVLAATVFIEEQVADQQREAAHRAGAAGATYVQMGTACGISRQAARKRWPDVAAASRK</sequence>
<accession>A0ABQ4BQV8</accession>
<comment type="caution">
    <text evidence="1">The sequence shown here is derived from an EMBL/GenBank/DDBJ whole genome shotgun (WGS) entry which is preliminary data.</text>
</comment>
<evidence type="ECO:0000313" key="1">
    <source>
        <dbReference type="EMBL" id="GIE73058.1"/>
    </source>
</evidence>
<gene>
    <name evidence="1" type="ORF">Apa02nite_091660</name>
</gene>
<reference evidence="1 2" key="1">
    <citation type="submission" date="2021-01" db="EMBL/GenBank/DDBJ databases">
        <title>Whole genome shotgun sequence of Actinoplanes palleronii NBRC 14916.</title>
        <authorList>
            <person name="Komaki H."/>
            <person name="Tamura T."/>
        </authorList>
    </citation>
    <scope>NUCLEOTIDE SEQUENCE [LARGE SCALE GENOMIC DNA]</scope>
    <source>
        <strain evidence="1 2">NBRC 14916</strain>
    </source>
</reference>
<keyword evidence="2" id="KW-1185">Reference proteome</keyword>
<dbReference type="EMBL" id="BOMS01000163">
    <property type="protein sequence ID" value="GIE73058.1"/>
    <property type="molecule type" value="Genomic_DNA"/>
</dbReference>
<dbReference type="RefSeq" id="WP_203830709.1">
    <property type="nucleotide sequence ID" value="NZ_BAAATY010000057.1"/>
</dbReference>
<organism evidence="1 2">
    <name type="scientific">Actinoplanes palleronii</name>
    <dbReference type="NCBI Taxonomy" id="113570"/>
    <lineage>
        <taxon>Bacteria</taxon>
        <taxon>Bacillati</taxon>
        <taxon>Actinomycetota</taxon>
        <taxon>Actinomycetes</taxon>
        <taxon>Micromonosporales</taxon>
        <taxon>Micromonosporaceae</taxon>
        <taxon>Actinoplanes</taxon>
    </lineage>
</organism>
<proteinExistence type="predicted"/>
<name>A0ABQ4BQV8_9ACTN</name>
<dbReference type="Proteomes" id="UP000624709">
    <property type="component" value="Unassembled WGS sequence"/>
</dbReference>
<protein>
    <submittedName>
        <fullName evidence="1">Uncharacterized protein</fullName>
    </submittedName>
</protein>